<dbReference type="EMBL" id="LLXJ01001376">
    <property type="protein sequence ID" value="PKC02483.1"/>
    <property type="molecule type" value="Genomic_DNA"/>
</dbReference>
<dbReference type="VEuPathDB" id="FungiDB:RhiirA1_477244"/>
<protein>
    <submittedName>
        <fullName evidence="1">Uncharacterized protein</fullName>
    </submittedName>
</protein>
<dbReference type="SUPFAM" id="SSF56672">
    <property type="entry name" value="DNA/RNA polymerases"/>
    <property type="match status" value="1"/>
</dbReference>
<dbReference type="Proteomes" id="UP000232722">
    <property type="component" value="Unassembled WGS sequence"/>
</dbReference>
<dbReference type="Gene3D" id="3.10.10.10">
    <property type="entry name" value="HIV Type 1 Reverse Transcriptase, subunit A, domain 1"/>
    <property type="match status" value="1"/>
</dbReference>
<gene>
    <name evidence="1" type="ORF">RhiirA5_425165</name>
</gene>
<name>A0A2N0P6W4_9GLOM</name>
<comment type="caution">
    <text evidence="1">The sequence shown here is derived from an EMBL/GenBank/DDBJ whole genome shotgun (WGS) entry which is preliminary data.</text>
</comment>
<sequence length="255" mass="29851">MSDKEKEILKELIREYKDIFEYNGEKLGRTDKIKYKIEIEENKEPIAQKRYKETEDKTKYIKKEIEQLSNMGKIRKSWSAWASPNRKTGSSVQFNPIFYKNAKNQIAGHLVIVQSQAIYHWIPLDETRRMVVSARFLIIQVNVIVYEYLYPNPNIEYLILNSKSANPIPLSIFMAREIPITSFKEIGRAVIEAKLDSIYPTVKTNPEFFQDISAFTALNNETVKLTLWTCEEIQKPTARGTTKIMEYKIVQNQQQ</sequence>
<organism evidence="1 2">
    <name type="scientific">Rhizophagus irregularis</name>
    <dbReference type="NCBI Taxonomy" id="588596"/>
    <lineage>
        <taxon>Eukaryota</taxon>
        <taxon>Fungi</taxon>
        <taxon>Fungi incertae sedis</taxon>
        <taxon>Mucoromycota</taxon>
        <taxon>Glomeromycotina</taxon>
        <taxon>Glomeromycetes</taxon>
        <taxon>Glomerales</taxon>
        <taxon>Glomeraceae</taxon>
        <taxon>Rhizophagus</taxon>
    </lineage>
</organism>
<dbReference type="InterPro" id="IPR043502">
    <property type="entry name" value="DNA/RNA_pol_sf"/>
</dbReference>
<evidence type="ECO:0000313" key="1">
    <source>
        <dbReference type="EMBL" id="PKC02483.1"/>
    </source>
</evidence>
<dbReference type="VEuPathDB" id="FungiDB:RhiirA1_450525"/>
<reference evidence="1 2" key="2">
    <citation type="submission" date="2017-09" db="EMBL/GenBank/DDBJ databases">
        <title>Extensive intraspecific genome diversity in a model arbuscular mycorrhizal fungus.</title>
        <authorList>
            <person name="Chen E.C."/>
            <person name="Morin E."/>
            <person name="Beaudet D."/>
            <person name="Noel J."/>
            <person name="Ndikumana S."/>
            <person name="Charron P."/>
            <person name="St-Onge C."/>
            <person name="Giorgi J."/>
            <person name="Grigoriev I.V."/>
            <person name="Roux C."/>
            <person name="Martin F.M."/>
            <person name="Corradi N."/>
        </authorList>
    </citation>
    <scope>NUCLEOTIDE SEQUENCE [LARGE SCALE GENOMIC DNA]</scope>
    <source>
        <strain evidence="1 2">A5</strain>
    </source>
</reference>
<dbReference type="AlphaFoldDB" id="A0A2N0P6W4"/>
<reference evidence="1 2" key="1">
    <citation type="submission" date="2016-04" db="EMBL/GenBank/DDBJ databases">
        <title>Genome analyses suggest a sexual origin of heterokaryosis in a supposedly ancient asexual fungus.</title>
        <authorList>
            <person name="Ropars J."/>
            <person name="Sedzielewska K."/>
            <person name="Noel J."/>
            <person name="Charron P."/>
            <person name="Farinelli L."/>
            <person name="Marton T."/>
            <person name="Kruger M."/>
            <person name="Pelin A."/>
            <person name="Brachmann A."/>
            <person name="Corradi N."/>
        </authorList>
    </citation>
    <scope>NUCLEOTIDE SEQUENCE [LARGE SCALE GENOMIC DNA]</scope>
    <source>
        <strain evidence="1 2">A5</strain>
    </source>
</reference>
<evidence type="ECO:0000313" key="2">
    <source>
        <dbReference type="Proteomes" id="UP000232722"/>
    </source>
</evidence>
<accession>A0A2N0P6W4</accession>
<proteinExistence type="predicted"/>